<protein>
    <recommendedName>
        <fullName evidence="10">Bacterial sugar transferase domain-containing protein</fullName>
    </recommendedName>
</protein>
<feature type="transmembrane region" description="Helical" evidence="9">
    <location>
        <begin position="46"/>
        <end position="67"/>
    </location>
</feature>
<feature type="domain" description="Bacterial sugar transferase" evidence="10">
    <location>
        <begin position="41"/>
        <end position="232"/>
    </location>
</feature>
<keyword evidence="7 9" id="KW-0472">Membrane</keyword>
<accession>A0A916REA3</accession>
<dbReference type="Proteomes" id="UP000636264">
    <property type="component" value="Unassembled WGS sequence"/>
</dbReference>
<evidence type="ECO:0000256" key="5">
    <source>
        <dbReference type="ARBA" id="ARBA00022692"/>
    </source>
</evidence>
<name>A0A916REA3_9HYPH</name>
<keyword evidence="8" id="KW-0270">Exopolysaccharide synthesis</keyword>
<evidence type="ECO:0000256" key="9">
    <source>
        <dbReference type="SAM" id="Phobius"/>
    </source>
</evidence>
<gene>
    <name evidence="11" type="ORF">GCM10011385_03660</name>
</gene>
<keyword evidence="4" id="KW-0808">Transferase</keyword>
<keyword evidence="6 9" id="KW-1133">Transmembrane helix</keyword>
<dbReference type="Pfam" id="PF02397">
    <property type="entry name" value="Bac_transf"/>
    <property type="match status" value="1"/>
</dbReference>
<comment type="subcellular location">
    <subcellularLocation>
        <location evidence="1">Cell membrane</location>
    </subcellularLocation>
</comment>
<evidence type="ECO:0000256" key="6">
    <source>
        <dbReference type="ARBA" id="ARBA00022989"/>
    </source>
</evidence>
<proteinExistence type="inferred from homology"/>
<keyword evidence="12" id="KW-1185">Reference proteome</keyword>
<evidence type="ECO:0000256" key="4">
    <source>
        <dbReference type="ARBA" id="ARBA00022679"/>
    </source>
</evidence>
<organism evidence="11 12">
    <name type="scientific">Nitratireductor aestuarii</name>
    <dbReference type="NCBI Taxonomy" id="1735103"/>
    <lineage>
        <taxon>Bacteria</taxon>
        <taxon>Pseudomonadati</taxon>
        <taxon>Pseudomonadota</taxon>
        <taxon>Alphaproteobacteria</taxon>
        <taxon>Hyphomicrobiales</taxon>
        <taxon>Phyllobacteriaceae</taxon>
        <taxon>Nitratireductor</taxon>
    </lineage>
</organism>
<keyword evidence="3" id="KW-1003">Cell membrane</keyword>
<evidence type="ECO:0000259" key="10">
    <source>
        <dbReference type="Pfam" id="PF02397"/>
    </source>
</evidence>
<comment type="similarity">
    <text evidence="2">Belongs to the bacterial sugar transferase family.</text>
</comment>
<evidence type="ECO:0000256" key="7">
    <source>
        <dbReference type="ARBA" id="ARBA00023136"/>
    </source>
</evidence>
<dbReference type="InterPro" id="IPR003362">
    <property type="entry name" value="Bact_transf"/>
</dbReference>
<dbReference type="EMBL" id="BMIF01000001">
    <property type="protein sequence ID" value="GGA53476.1"/>
    <property type="molecule type" value="Genomic_DNA"/>
</dbReference>
<reference evidence="11" key="2">
    <citation type="submission" date="2020-09" db="EMBL/GenBank/DDBJ databases">
        <authorList>
            <person name="Sun Q."/>
            <person name="Zhou Y."/>
        </authorList>
    </citation>
    <scope>NUCLEOTIDE SEQUENCE</scope>
    <source>
        <strain evidence="11">CGMCC 1.15320</strain>
    </source>
</reference>
<dbReference type="GO" id="GO:0005886">
    <property type="term" value="C:plasma membrane"/>
    <property type="evidence" value="ECO:0007669"/>
    <property type="project" value="UniProtKB-SubCell"/>
</dbReference>
<evidence type="ECO:0000313" key="11">
    <source>
        <dbReference type="EMBL" id="GGA53476.1"/>
    </source>
</evidence>
<dbReference type="GO" id="GO:0016780">
    <property type="term" value="F:phosphotransferase activity, for other substituted phosphate groups"/>
    <property type="evidence" value="ECO:0007669"/>
    <property type="project" value="TreeGrafter"/>
</dbReference>
<evidence type="ECO:0000256" key="1">
    <source>
        <dbReference type="ARBA" id="ARBA00004236"/>
    </source>
</evidence>
<sequence>MSVFAGEDVTVLVAGNDQTSLHGYGYRSGDSRPAPMGGARKRMLDLFVAILALFLSLPIMLIAMAMIKATMGGPVFFKHRRVGFDGKPFYCYKFRTMVTNGNEVLEAYLRDNPEARKEWEETRKLRRDPRITFVGLMLRKSSIDELPQLFNVLKGEMSCVGPRPIVTEELERYGSAAAVYLAMRPGMTGLWQTSGRSCVDYARRVAFDVSYWQNWSLVQDLYILAKTVVVVANFREAA</sequence>
<dbReference type="AlphaFoldDB" id="A0A916REA3"/>
<keyword evidence="5 9" id="KW-0812">Transmembrane</keyword>
<evidence type="ECO:0000256" key="8">
    <source>
        <dbReference type="ARBA" id="ARBA00023169"/>
    </source>
</evidence>
<comment type="caution">
    <text evidence="11">The sequence shown here is derived from an EMBL/GenBank/DDBJ whole genome shotgun (WGS) entry which is preliminary data.</text>
</comment>
<reference evidence="11" key="1">
    <citation type="journal article" date="2014" name="Int. J. Syst. Evol. Microbiol.">
        <title>Complete genome sequence of Corynebacterium casei LMG S-19264T (=DSM 44701T), isolated from a smear-ripened cheese.</title>
        <authorList>
            <consortium name="US DOE Joint Genome Institute (JGI-PGF)"/>
            <person name="Walter F."/>
            <person name="Albersmeier A."/>
            <person name="Kalinowski J."/>
            <person name="Ruckert C."/>
        </authorList>
    </citation>
    <scope>NUCLEOTIDE SEQUENCE</scope>
    <source>
        <strain evidence="11">CGMCC 1.15320</strain>
    </source>
</reference>
<dbReference type="GO" id="GO:0000271">
    <property type="term" value="P:polysaccharide biosynthetic process"/>
    <property type="evidence" value="ECO:0007669"/>
    <property type="project" value="UniProtKB-KW"/>
</dbReference>
<evidence type="ECO:0000256" key="2">
    <source>
        <dbReference type="ARBA" id="ARBA00006464"/>
    </source>
</evidence>
<evidence type="ECO:0000313" key="12">
    <source>
        <dbReference type="Proteomes" id="UP000636264"/>
    </source>
</evidence>
<dbReference type="PANTHER" id="PTHR30576">
    <property type="entry name" value="COLANIC BIOSYNTHESIS UDP-GLUCOSE LIPID CARRIER TRANSFERASE"/>
    <property type="match status" value="1"/>
</dbReference>
<evidence type="ECO:0000256" key="3">
    <source>
        <dbReference type="ARBA" id="ARBA00022475"/>
    </source>
</evidence>
<dbReference type="PANTHER" id="PTHR30576:SF4">
    <property type="entry name" value="UNDECAPRENYL-PHOSPHATE GALACTOSE PHOSPHOTRANSFERASE"/>
    <property type="match status" value="1"/>
</dbReference>